<dbReference type="EMBL" id="GBRH01249469">
    <property type="protein sequence ID" value="JAD48426.1"/>
    <property type="molecule type" value="Transcribed_RNA"/>
</dbReference>
<accession>A0A0A9ABG6</accession>
<dbReference type="AlphaFoldDB" id="A0A0A9ABG6"/>
<proteinExistence type="predicted"/>
<protein>
    <submittedName>
        <fullName evidence="1">Uncharacterized protein</fullName>
    </submittedName>
</protein>
<name>A0A0A9ABG6_ARUDO</name>
<reference evidence="1" key="2">
    <citation type="journal article" date="2015" name="Data Brief">
        <title>Shoot transcriptome of the giant reed, Arundo donax.</title>
        <authorList>
            <person name="Barrero R.A."/>
            <person name="Guerrero F.D."/>
            <person name="Moolhuijzen P."/>
            <person name="Goolsby J.A."/>
            <person name="Tidwell J."/>
            <person name="Bellgard S.E."/>
            <person name="Bellgard M.I."/>
        </authorList>
    </citation>
    <scope>NUCLEOTIDE SEQUENCE</scope>
    <source>
        <tissue evidence="1">Shoot tissue taken approximately 20 cm above the soil surface</tissue>
    </source>
</reference>
<organism evidence="1">
    <name type="scientific">Arundo donax</name>
    <name type="common">Giant reed</name>
    <name type="synonym">Donax arundinaceus</name>
    <dbReference type="NCBI Taxonomy" id="35708"/>
    <lineage>
        <taxon>Eukaryota</taxon>
        <taxon>Viridiplantae</taxon>
        <taxon>Streptophyta</taxon>
        <taxon>Embryophyta</taxon>
        <taxon>Tracheophyta</taxon>
        <taxon>Spermatophyta</taxon>
        <taxon>Magnoliopsida</taxon>
        <taxon>Liliopsida</taxon>
        <taxon>Poales</taxon>
        <taxon>Poaceae</taxon>
        <taxon>PACMAD clade</taxon>
        <taxon>Arundinoideae</taxon>
        <taxon>Arundineae</taxon>
        <taxon>Arundo</taxon>
    </lineage>
</organism>
<reference evidence="1" key="1">
    <citation type="submission" date="2014-09" db="EMBL/GenBank/DDBJ databases">
        <authorList>
            <person name="Magalhaes I.L.F."/>
            <person name="Oliveira U."/>
            <person name="Santos F.R."/>
            <person name="Vidigal T.H.D.A."/>
            <person name="Brescovit A.D."/>
            <person name="Santos A.J."/>
        </authorList>
    </citation>
    <scope>NUCLEOTIDE SEQUENCE</scope>
    <source>
        <tissue evidence="1">Shoot tissue taken approximately 20 cm above the soil surface</tissue>
    </source>
</reference>
<sequence>MINREKGKEKIEPDRLL</sequence>
<evidence type="ECO:0000313" key="1">
    <source>
        <dbReference type="EMBL" id="JAD48426.1"/>
    </source>
</evidence>